<dbReference type="Proteomes" id="UP001597282">
    <property type="component" value="Unassembled WGS sequence"/>
</dbReference>
<keyword evidence="1" id="KW-0812">Transmembrane</keyword>
<feature type="transmembrane region" description="Helical" evidence="1">
    <location>
        <begin position="54"/>
        <end position="74"/>
    </location>
</feature>
<gene>
    <name evidence="2" type="ORF">ACFQ4Y_08865</name>
</gene>
<proteinExistence type="predicted"/>
<name>A0ABW4CAT9_9BACL</name>
<sequence>MQIEMGHILVDFPVTSFLVGILFQIWPKRLWLGPLLAGLFQTYMVFYFGDLEYFIWVVINVVVSFIGALMVYGIQRTILRSKDKKKKLDT</sequence>
<keyword evidence="3" id="KW-1185">Reference proteome</keyword>
<dbReference type="RefSeq" id="WP_380164977.1">
    <property type="nucleotide sequence ID" value="NZ_JBHTNU010000007.1"/>
</dbReference>
<evidence type="ECO:0000256" key="1">
    <source>
        <dbReference type="SAM" id="Phobius"/>
    </source>
</evidence>
<comment type="caution">
    <text evidence="2">The sequence shown here is derived from an EMBL/GenBank/DDBJ whole genome shotgun (WGS) entry which is preliminary data.</text>
</comment>
<keyword evidence="1" id="KW-0472">Membrane</keyword>
<reference evidence="3" key="1">
    <citation type="journal article" date="2019" name="Int. J. Syst. Evol. Microbiol.">
        <title>The Global Catalogue of Microorganisms (GCM) 10K type strain sequencing project: providing services to taxonomists for standard genome sequencing and annotation.</title>
        <authorList>
            <consortium name="The Broad Institute Genomics Platform"/>
            <consortium name="The Broad Institute Genome Sequencing Center for Infectious Disease"/>
            <person name="Wu L."/>
            <person name="Ma J."/>
        </authorList>
    </citation>
    <scope>NUCLEOTIDE SEQUENCE [LARGE SCALE GENOMIC DNA]</scope>
    <source>
        <strain evidence="3">S1</strain>
    </source>
</reference>
<evidence type="ECO:0000313" key="3">
    <source>
        <dbReference type="Proteomes" id="UP001597282"/>
    </source>
</evidence>
<feature type="transmembrane region" description="Helical" evidence="1">
    <location>
        <begin position="6"/>
        <end position="23"/>
    </location>
</feature>
<organism evidence="2 3">
    <name type="scientific">Kroppenstedtia sanguinis</name>
    <dbReference type="NCBI Taxonomy" id="1380684"/>
    <lineage>
        <taxon>Bacteria</taxon>
        <taxon>Bacillati</taxon>
        <taxon>Bacillota</taxon>
        <taxon>Bacilli</taxon>
        <taxon>Bacillales</taxon>
        <taxon>Thermoactinomycetaceae</taxon>
        <taxon>Kroppenstedtia</taxon>
    </lineage>
</organism>
<accession>A0ABW4CAT9</accession>
<dbReference type="EMBL" id="JBHTNU010000007">
    <property type="protein sequence ID" value="MFD1427046.1"/>
    <property type="molecule type" value="Genomic_DNA"/>
</dbReference>
<keyword evidence="1" id="KW-1133">Transmembrane helix</keyword>
<evidence type="ECO:0000313" key="2">
    <source>
        <dbReference type="EMBL" id="MFD1427046.1"/>
    </source>
</evidence>
<protein>
    <submittedName>
        <fullName evidence="2">Uncharacterized protein</fullName>
    </submittedName>
</protein>